<gene>
    <name evidence="1" type="ORF">Q7514_25355</name>
</gene>
<protein>
    <submittedName>
        <fullName evidence="1">DUF488 family protein</fullName>
    </submittedName>
</protein>
<dbReference type="PANTHER" id="PTHR36849:SF1">
    <property type="entry name" value="CYTOPLASMIC PROTEIN"/>
    <property type="match status" value="1"/>
</dbReference>
<sequence length="120" mass="13817">MSRREVSVERVYDHPGAEQSVRVLVDRLWPRGLRKDAFHYDDWAKELAPSTDLRKWYSHDTALFSEFRDRYVEELTSPGGRAAIERLDTLADGRPLVLLTATRDVEHSGAEVLAEHLRGE</sequence>
<organism evidence="1 2">
    <name type="scientific">Rhodococcus artemisiae</name>
    <dbReference type="NCBI Taxonomy" id="714159"/>
    <lineage>
        <taxon>Bacteria</taxon>
        <taxon>Bacillati</taxon>
        <taxon>Actinomycetota</taxon>
        <taxon>Actinomycetes</taxon>
        <taxon>Mycobacteriales</taxon>
        <taxon>Nocardiaceae</taxon>
        <taxon>Rhodococcus</taxon>
    </lineage>
</organism>
<comment type="caution">
    <text evidence="1">The sequence shown here is derived from an EMBL/GenBank/DDBJ whole genome shotgun (WGS) entry which is preliminary data.</text>
</comment>
<dbReference type="PANTHER" id="PTHR36849">
    <property type="entry name" value="CYTOPLASMIC PROTEIN-RELATED"/>
    <property type="match status" value="1"/>
</dbReference>
<dbReference type="RefSeq" id="WP_330136025.1">
    <property type="nucleotide sequence ID" value="NZ_JAUTXY010000014.1"/>
</dbReference>
<dbReference type="Pfam" id="PF22752">
    <property type="entry name" value="DUF488-N3i"/>
    <property type="match status" value="1"/>
</dbReference>
<dbReference type="EMBL" id="JAUTXY010000014">
    <property type="protein sequence ID" value="MEE2060853.1"/>
    <property type="molecule type" value="Genomic_DNA"/>
</dbReference>
<accession>A0ABU7LH22</accession>
<keyword evidence="2" id="KW-1185">Reference proteome</keyword>
<evidence type="ECO:0000313" key="1">
    <source>
        <dbReference type="EMBL" id="MEE2060853.1"/>
    </source>
</evidence>
<evidence type="ECO:0000313" key="2">
    <source>
        <dbReference type="Proteomes" id="UP001336020"/>
    </source>
</evidence>
<dbReference type="Proteomes" id="UP001336020">
    <property type="component" value="Unassembled WGS sequence"/>
</dbReference>
<name>A0ABU7LH22_9NOCA</name>
<proteinExistence type="predicted"/>
<dbReference type="InterPro" id="IPR052552">
    <property type="entry name" value="YeaO-like"/>
</dbReference>
<reference evidence="1 2" key="1">
    <citation type="submission" date="2023-07" db="EMBL/GenBank/DDBJ databases">
        <authorList>
            <person name="Girao M."/>
            <person name="Carvalho M.F."/>
        </authorList>
    </citation>
    <scope>NUCLEOTIDE SEQUENCE [LARGE SCALE GENOMIC DNA]</scope>
    <source>
        <strain evidence="1 2">YIM65754</strain>
    </source>
</reference>